<dbReference type="PANTHER" id="PTHR30289:SF1">
    <property type="entry name" value="PEBP (PHOSPHATIDYLETHANOLAMINE-BINDING PROTEIN) FAMILY PROTEIN"/>
    <property type="match status" value="1"/>
</dbReference>
<proteinExistence type="predicted"/>
<dbReference type="RefSeq" id="WP_057919512.1">
    <property type="nucleotide sequence ID" value="NZ_CP011129.1"/>
</dbReference>
<sequence>MRIHSNSFEHGKPLPAEFAAGQATAEGFGFAANRNPHLAWDGVPAGTRSFALLCIDPDAPTVPEMVDRDDVQIPVDQVRGDFFHWAMIDIPAAVTEIAAGSCSDGVTAHGKQNPAGPAGSRQGINDYTGWFVGNPDLAGDWYGYDGAFPPPNDLRLHRYFFRVFALDVERLDLDARFTAGEVLHAIQGHVLGQATTYATYALNPALAG</sequence>
<dbReference type="Proteomes" id="UP000060787">
    <property type="component" value="Chromosome"/>
</dbReference>
<evidence type="ECO:0000313" key="1">
    <source>
        <dbReference type="EMBL" id="ALN82939.1"/>
    </source>
</evidence>
<dbReference type="STRING" id="84531.LA76x_4836"/>
<dbReference type="InterPro" id="IPR036610">
    <property type="entry name" value="PEBP-like_sf"/>
</dbReference>
<dbReference type="Gene3D" id="3.90.280.10">
    <property type="entry name" value="PEBP-like"/>
    <property type="match status" value="1"/>
</dbReference>
<dbReference type="KEGG" id="lab:LA76x_4836"/>
<dbReference type="PANTHER" id="PTHR30289">
    <property type="entry name" value="UNCHARACTERIZED PROTEIN YBCL-RELATED"/>
    <property type="match status" value="1"/>
</dbReference>
<evidence type="ECO:0000313" key="2">
    <source>
        <dbReference type="Proteomes" id="UP000060787"/>
    </source>
</evidence>
<dbReference type="SUPFAM" id="SSF49777">
    <property type="entry name" value="PEBP-like"/>
    <property type="match status" value="1"/>
</dbReference>
<organism evidence="1 2">
    <name type="scientific">Lysobacter antibioticus</name>
    <dbReference type="NCBI Taxonomy" id="84531"/>
    <lineage>
        <taxon>Bacteria</taxon>
        <taxon>Pseudomonadati</taxon>
        <taxon>Pseudomonadota</taxon>
        <taxon>Gammaproteobacteria</taxon>
        <taxon>Lysobacterales</taxon>
        <taxon>Lysobacteraceae</taxon>
        <taxon>Lysobacter</taxon>
    </lineage>
</organism>
<protein>
    <submittedName>
        <fullName evidence="1">Phosphatidylethanolamine-binding family protein</fullName>
    </submittedName>
</protein>
<dbReference type="NCBIfam" id="TIGR00481">
    <property type="entry name" value="YbhB/YbcL family Raf kinase inhibitor-like protein"/>
    <property type="match status" value="1"/>
</dbReference>
<reference evidence="1 2" key="1">
    <citation type="journal article" date="2015" name="BMC Genomics">
        <title>Comparative genomics and metabolic profiling of the genus Lysobacter.</title>
        <authorList>
            <person name="de Bruijn I."/>
            <person name="Cheng X."/>
            <person name="de Jager V."/>
            <person name="Exposito R.G."/>
            <person name="Watrous J."/>
            <person name="Patel N."/>
            <person name="Postma J."/>
            <person name="Dorrestein P.C."/>
            <person name="Kobayashi D."/>
            <person name="Raaijmakers J.M."/>
        </authorList>
    </citation>
    <scope>NUCLEOTIDE SEQUENCE [LARGE SCALE GENOMIC DNA]</scope>
    <source>
        <strain evidence="1 2">76</strain>
    </source>
</reference>
<dbReference type="InterPro" id="IPR005247">
    <property type="entry name" value="YbhB_YbcL/LppC-like"/>
</dbReference>
<dbReference type="CDD" id="cd00865">
    <property type="entry name" value="PEBP_bact_arch"/>
    <property type="match status" value="1"/>
</dbReference>
<dbReference type="EMBL" id="CP011129">
    <property type="protein sequence ID" value="ALN82939.1"/>
    <property type="molecule type" value="Genomic_DNA"/>
</dbReference>
<dbReference type="AlphaFoldDB" id="A0A0S2FHA5"/>
<accession>A0A0S2FHA5</accession>
<dbReference type="InterPro" id="IPR008914">
    <property type="entry name" value="PEBP"/>
</dbReference>
<dbReference type="PATRIC" id="fig|84531.8.peg.4827"/>
<keyword evidence="2" id="KW-1185">Reference proteome</keyword>
<dbReference type="Pfam" id="PF01161">
    <property type="entry name" value="PBP"/>
    <property type="match status" value="1"/>
</dbReference>
<dbReference type="eggNOG" id="COG1881">
    <property type="taxonomic scope" value="Bacteria"/>
</dbReference>
<gene>
    <name evidence="1" type="ORF">LA76x_4836</name>
</gene>
<name>A0A0S2FHA5_LYSAN</name>